<gene>
    <name evidence="3" type="ORF">ISN74_05695</name>
</gene>
<evidence type="ECO:0000313" key="4">
    <source>
        <dbReference type="Proteomes" id="UP000663181"/>
    </source>
</evidence>
<feature type="region of interest" description="Disordered" evidence="1">
    <location>
        <begin position="113"/>
        <end position="134"/>
    </location>
</feature>
<name>A0ABX7GWI0_9GAMM</name>
<protein>
    <recommendedName>
        <fullName evidence="5">DUF4087 domain-containing protein</fullName>
    </recommendedName>
</protein>
<evidence type="ECO:0008006" key="5">
    <source>
        <dbReference type="Google" id="ProtNLM"/>
    </source>
</evidence>
<reference evidence="3 4" key="1">
    <citation type="submission" date="2020-10" db="EMBL/GenBank/DDBJ databases">
        <title>Phylogeny of dyella-like bacteria.</title>
        <authorList>
            <person name="Fu J."/>
        </authorList>
    </citation>
    <scope>NUCLEOTIDE SEQUENCE [LARGE SCALE GENOMIC DNA]</scope>
    <source>
        <strain evidence="3 4">DHOB09</strain>
    </source>
</reference>
<evidence type="ECO:0000313" key="3">
    <source>
        <dbReference type="EMBL" id="QRN54847.1"/>
    </source>
</evidence>
<dbReference type="EMBL" id="CP064030">
    <property type="protein sequence ID" value="QRN54847.1"/>
    <property type="molecule type" value="Genomic_DNA"/>
</dbReference>
<evidence type="ECO:0000256" key="1">
    <source>
        <dbReference type="SAM" id="MobiDB-lite"/>
    </source>
</evidence>
<organism evidence="3 4">
    <name type="scientific">Dyella caseinilytica</name>
    <dbReference type="NCBI Taxonomy" id="1849581"/>
    <lineage>
        <taxon>Bacteria</taxon>
        <taxon>Pseudomonadati</taxon>
        <taxon>Pseudomonadota</taxon>
        <taxon>Gammaproteobacteria</taxon>
        <taxon>Lysobacterales</taxon>
        <taxon>Rhodanobacteraceae</taxon>
        <taxon>Dyella</taxon>
    </lineage>
</organism>
<sequence>MRNLWMILALFMIDPCAANASTHYWVHLQGSKQPYICVQCDLRTPYPDPKTLATVTAWQQGKPPFEGGTGHSQAAHSLEAGDVVNICNGCGCATYTLDNDGIWGMGDFQAKQEHPANMSPATSKKEAVTSSVSG</sequence>
<feature type="signal peptide" evidence="2">
    <location>
        <begin position="1"/>
        <end position="20"/>
    </location>
</feature>
<dbReference type="RefSeq" id="WP_188798223.1">
    <property type="nucleotide sequence ID" value="NZ_BMIZ01000001.1"/>
</dbReference>
<feature type="chain" id="PRO_5046091222" description="DUF4087 domain-containing protein" evidence="2">
    <location>
        <begin position="21"/>
        <end position="134"/>
    </location>
</feature>
<accession>A0ABX7GWI0</accession>
<dbReference type="Proteomes" id="UP000663181">
    <property type="component" value="Chromosome"/>
</dbReference>
<proteinExistence type="predicted"/>
<keyword evidence="4" id="KW-1185">Reference proteome</keyword>
<evidence type="ECO:0000256" key="2">
    <source>
        <dbReference type="SAM" id="SignalP"/>
    </source>
</evidence>
<keyword evidence="2" id="KW-0732">Signal</keyword>